<organism evidence="1">
    <name type="scientific">Lepeophtheirus salmonis</name>
    <name type="common">Salmon louse</name>
    <name type="synonym">Caligus salmonis</name>
    <dbReference type="NCBI Taxonomy" id="72036"/>
    <lineage>
        <taxon>Eukaryota</taxon>
        <taxon>Metazoa</taxon>
        <taxon>Ecdysozoa</taxon>
        <taxon>Arthropoda</taxon>
        <taxon>Crustacea</taxon>
        <taxon>Multicrustacea</taxon>
        <taxon>Hexanauplia</taxon>
        <taxon>Copepoda</taxon>
        <taxon>Siphonostomatoida</taxon>
        <taxon>Caligidae</taxon>
        <taxon>Lepeophtheirus</taxon>
    </lineage>
</organism>
<accession>A0A0K2T3E4</accession>
<protein>
    <submittedName>
        <fullName evidence="1">Uncharacterized protein</fullName>
    </submittedName>
</protein>
<dbReference type="EMBL" id="HACA01002964">
    <property type="protein sequence ID" value="CDW20325.1"/>
    <property type="molecule type" value="Transcribed_RNA"/>
</dbReference>
<dbReference type="AlphaFoldDB" id="A0A0K2T3E4"/>
<sequence>GASIVFNKSYSENKCLSSFSQIVSTHASFNLKGCSIN</sequence>
<name>A0A0K2T3E4_LEPSM</name>
<evidence type="ECO:0000313" key="1">
    <source>
        <dbReference type="EMBL" id="CDW20325.1"/>
    </source>
</evidence>
<proteinExistence type="predicted"/>
<feature type="non-terminal residue" evidence="1">
    <location>
        <position position="1"/>
    </location>
</feature>
<reference evidence="1" key="1">
    <citation type="submission" date="2014-05" db="EMBL/GenBank/DDBJ databases">
        <authorList>
            <person name="Chronopoulou M."/>
        </authorList>
    </citation>
    <scope>NUCLEOTIDE SEQUENCE</scope>
    <source>
        <tissue evidence="1">Whole organism</tissue>
    </source>
</reference>